<evidence type="ECO:0000256" key="3">
    <source>
        <dbReference type="ARBA" id="ARBA00022475"/>
    </source>
</evidence>
<proteinExistence type="predicted"/>
<dbReference type="InterPro" id="IPR011701">
    <property type="entry name" value="MFS"/>
</dbReference>
<feature type="transmembrane region" description="Helical" evidence="7">
    <location>
        <begin position="24"/>
        <end position="46"/>
    </location>
</feature>
<dbReference type="Pfam" id="PF07690">
    <property type="entry name" value="MFS_1"/>
    <property type="match status" value="1"/>
</dbReference>
<evidence type="ECO:0000259" key="8">
    <source>
        <dbReference type="PROSITE" id="PS50850"/>
    </source>
</evidence>
<dbReference type="EMBL" id="SMAJ01000001">
    <property type="protein sequence ID" value="TCT11186.1"/>
    <property type="molecule type" value="Genomic_DNA"/>
</dbReference>
<evidence type="ECO:0000313" key="10">
    <source>
        <dbReference type="Proteomes" id="UP000295525"/>
    </source>
</evidence>
<evidence type="ECO:0000256" key="1">
    <source>
        <dbReference type="ARBA" id="ARBA00004651"/>
    </source>
</evidence>
<keyword evidence="3" id="KW-1003">Cell membrane</keyword>
<keyword evidence="4 7" id="KW-0812">Transmembrane</keyword>
<keyword evidence="6 7" id="KW-0472">Membrane</keyword>
<accession>A0A4R3MCN7</accession>
<dbReference type="PANTHER" id="PTHR23501">
    <property type="entry name" value="MAJOR FACILITATOR SUPERFAMILY"/>
    <property type="match status" value="1"/>
</dbReference>
<dbReference type="Gene3D" id="1.20.1720.10">
    <property type="entry name" value="Multidrug resistance protein D"/>
    <property type="match status" value="1"/>
</dbReference>
<keyword evidence="2" id="KW-0813">Transport</keyword>
<gene>
    <name evidence="9" type="ORF">EDC26_101415</name>
</gene>
<feature type="domain" description="Major facilitator superfamily (MFS) profile" evidence="8">
    <location>
        <begin position="24"/>
        <end position="470"/>
    </location>
</feature>
<feature type="transmembrane region" description="Helical" evidence="7">
    <location>
        <begin position="445"/>
        <end position="463"/>
    </location>
</feature>
<dbReference type="Gene3D" id="1.20.1250.20">
    <property type="entry name" value="MFS general substrate transporter like domains"/>
    <property type="match status" value="1"/>
</dbReference>
<name>A0A4R3MCN7_9BURK</name>
<comment type="caution">
    <text evidence="9">The sequence shown here is derived from an EMBL/GenBank/DDBJ whole genome shotgun (WGS) entry which is preliminary data.</text>
</comment>
<dbReference type="InterPro" id="IPR004638">
    <property type="entry name" value="EmrB-like"/>
</dbReference>
<evidence type="ECO:0000256" key="2">
    <source>
        <dbReference type="ARBA" id="ARBA00022448"/>
    </source>
</evidence>
<evidence type="ECO:0000256" key="4">
    <source>
        <dbReference type="ARBA" id="ARBA00022692"/>
    </source>
</evidence>
<feature type="transmembrane region" description="Helical" evidence="7">
    <location>
        <begin position="90"/>
        <end position="109"/>
    </location>
</feature>
<feature type="transmembrane region" description="Helical" evidence="7">
    <location>
        <begin position="115"/>
        <end position="136"/>
    </location>
</feature>
<keyword evidence="5 7" id="KW-1133">Transmembrane helix</keyword>
<feature type="transmembrane region" description="Helical" evidence="7">
    <location>
        <begin position="277"/>
        <end position="302"/>
    </location>
</feature>
<dbReference type="Proteomes" id="UP000295525">
    <property type="component" value="Unassembled WGS sequence"/>
</dbReference>
<feature type="transmembrane region" description="Helical" evidence="7">
    <location>
        <begin position="209"/>
        <end position="228"/>
    </location>
</feature>
<comment type="subcellular location">
    <subcellularLocation>
        <location evidence="1">Cell membrane</location>
        <topology evidence="1">Multi-pass membrane protein</topology>
    </subcellularLocation>
</comment>
<dbReference type="InterPro" id="IPR036259">
    <property type="entry name" value="MFS_trans_sf"/>
</dbReference>
<dbReference type="SUPFAM" id="SSF103473">
    <property type="entry name" value="MFS general substrate transporter"/>
    <property type="match status" value="1"/>
</dbReference>
<sequence length="483" mass="51702">MDSSAAPHPPSLPSDRERAAIRMIPFIVGCALFMQMLDSTVVATALPVMAKSLHSTPVQMNIVITSYLLATAVFVPISGWAADRFGSKRVFIAAIALFSISSIGCALSQNLIELVFGRIAQGTAGAMMVPVGRIILLRRIPKTELLKAMAFLSLPALIGPVIGPPLGGFLVDYATWHWIFLINVPVGILGIALVVRYIQEDYLTERPKLDWLGFILSGVSLAALVSGFEAVGHSSMPVDYVLILIGIGLACGLLYIWHAKHAAYPIIDLNLLRTPTFAIATLGGNLCRFAIGAMPFLLAILLQVGFGLSAFSAGMITFTSAAGSMLMKLVATPIIQRFGFKRVLMFDALVAGAFVAMCGLFRPDTPVWLMVAILLIGGFFRSLMFTAVNTLTYADISSEHMSRASSFAAMAQQLGISLGVSCAAVTLNVSMSWRGATHLAMVDIIWGFMVVGALAASSIFSFARLKSNAGDHLNQNKKIAKLR</sequence>
<feature type="transmembrane region" description="Helical" evidence="7">
    <location>
        <begin position="414"/>
        <end position="433"/>
    </location>
</feature>
<dbReference type="PROSITE" id="PS50850">
    <property type="entry name" value="MFS"/>
    <property type="match status" value="1"/>
</dbReference>
<feature type="transmembrane region" description="Helical" evidence="7">
    <location>
        <begin position="58"/>
        <end position="78"/>
    </location>
</feature>
<dbReference type="PANTHER" id="PTHR23501:SF1">
    <property type="entry name" value="TRANSPORT PROTEIN HSRA-RELATED"/>
    <property type="match status" value="1"/>
</dbReference>
<feature type="transmembrane region" description="Helical" evidence="7">
    <location>
        <begin position="343"/>
        <end position="362"/>
    </location>
</feature>
<dbReference type="NCBIfam" id="TIGR00711">
    <property type="entry name" value="efflux_EmrB"/>
    <property type="match status" value="1"/>
</dbReference>
<reference evidence="9 10" key="1">
    <citation type="submission" date="2019-03" db="EMBL/GenBank/DDBJ databases">
        <title>Genomic Encyclopedia of Type Strains, Phase IV (KMG-IV): sequencing the most valuable type-strain genomes for metagenomic binning, comparative biology and taxonomic classification.</title>
        <authorList>
            <person name="Goeker M."/>
        </authorList>
    </citation>
    <scope>NUCLEOTIDE SEQUENCE [LARGE SCALE GENOMIC DNA]</scope>
    <source>
        <strain evidence="9 10">DSM 24591</strain>
    </source>
</reference>
<feature type="transmembrane region" description="Helical" evidence="7">
    <location>
        <begin position="148"/>
        <end position="170"/>
    </location>
</feature>
<dbReference type="GO" id="GO:0022857">
    <property type="term" value="F:transmembrane transporter activity"/>
    <property type="evidence" value="ECO:0007669"/>
    <property type="project" value="InterPro"/>
</dbReference>
<feature type="transmembrane region" description="Helical" evidence="7">
    <location>
        <begin position="176"/>
        <end position="197"/>
    </location>
</feature>
<evidence type="ECO:0000256" key="6">
    <source>
        <dbReference type="ARBA" id="ARBA00023136"/>
    </source>
</evidence>
<evidence type="ECO:0000256" key="5">
    <source>
        <dbReference type="ARBA" id="ARBA00022989"/>
    </source>
</evidence>
<organism evidence="9 10">
    <name type="scientific">Paralcaligenes ureilyticus</name>
    <dbReference type="NCBI Taxonomy" id="627131"/>
    <lineage>
        <taxon>Bacteria</taxon>
        <taxon>Pseudomonadati</taxon>
        <taxon>Pseudomonadota</taxon>
        <taxon>Betaproteobacteria</taxon>
        <taxon>Burkholderiales</taxon>
        <taxon>Alcaligenaceae</taxon>
        <taxon>Paralcaligenes</taxon>
    </lineage>
</organism>
<dbReference type="GO" id="GO:0005886">
    <property type="term" value="C:plasma membrane"/>
    <property type="evidence" value="ECO:0007669"/>
    <property type="project" value="UniProtKB-SubCell"/>
</dbReference>
<dbReference type="AlphaFoldDB" id="A0A4R3MCN7"/>
<feature type="transmembrane region" description="Helical" evidence="7">
    <location>
        <begin position="240"/>
        <end position="257"/>
    </location>
</feature>
<evidence type="ECO:0000313" key="9">
    <source>
        <dbReference type="EMBL" id="TCT11186.1"/>
    </source>
</evidence>
<dbReference type="RefSeq" id="WP_425012169.1">
    <property type="nucleotide sequence ID" value="NZ_SMAJ01000001.1"/>
</dbReference>
<keyword evidence="10" id="KW-1185">Reference proteome</keyword>
<dbReference type="InterPro" id="IPR020846">
    <property type="entry name" value="MFS_dom"/>
</dbReference>
<protein>
    <submittedName>
        <fullName evidence="9">EmrB/QacA subfamily drug resistance transporter</fullName>
    </submittedName>
</protein>
<evidence type="ECO:0000256" key="7">
    <source>
        <dbReference type="SAM" id="Phobius"/>
    </source>
</evidence>
<dbReference type="CDD" id="cd17503">
    <property type="entry name" value="MFS_LmrB_MDR_like"/>
    <property type="match status" value="1"/>
</dbReference>
<feature type="transmembrane region" description="Helical" evidence="7">
    <location>
        <begin position="368"/>
        <end position="393"/>
    </location>
</feature>